<proteinExistence type="predicted"/>
<name>A0A162NXW2_9CRUS</name>
<keyword evidence="1" id="KW-0812">Transmembrane</keyword>
<protein>
    <submittedName>
        <fullName evidence="2">Uncharacterized protein</fullName>
    </submittedName>
</protein>
<dbReference type="Proteomes" id="UP000076858">
    <property type="component" value="Unassembled WGS sequence"/>
</dbReference>
<evidence type="ECO:0000313" key="2">
    <source>
        <dbReference type="EMBL" id="KZS18362.1"/>
    </source>
</evidence>
<sequence>MASTRLGIHMVQSVLTATHTLTVTSLAFSLMECEASMELTLTTAMVTATVIKHAQTFNYYRLLLSLKLPSQCQAAHLICSLYADFFFIAYSYVFIIAPQKKCRK</sequence>
<evidence type="ECO:0000313" key="3">
    <source>
        <dbReference type="Proteomes" id="UP000076858"/>
    </source>
</evidence>
<keyword evidence="1" id="KW-0472">Membrane</keyword>
<organism evidence="2 3">
    <name type="scientific">Daphnia magna</name>
    <dbReference type="NCBI Taxonomy" id="35525"/>
    <lineage>
        <taxon>Eukaryota</taxon>
        <taxon>Metazoa</taxon>
        <taxon>Ecdysozoa</taxon>
        <taxon>Arthropoda</taxon>
        <taxon>Crustacea</taxon>
        <taxon>Branchiopoda</taxon>
        <taxon>Diplostraca</taxon>
        <taxon>Cladocera</taxon>
        <taxon>Anomopoda</taxon>
        <taxon>Daphniidae</taxon>
        <taxon>Daphnia</taxon>
    </lineage>
</organism>
<feature type="transmembrane region" description="Helical" evidence="1">
    <location>
        <begin position="74"/>
        <end position="97"/>
    </location>
</feature>
<dbReference type="EMBL" id="LRGB01000512">
    <property type="protein sequence ID" value="KZS18362.1"/>
    <property type="molecule type" value="Genomic_DNA"/>
</dbReference>
<reference evidence="2 3" key="1">
    <citation type="submission" date="2016-03" db="EMBL/GenBank/DDBJ databases">
        <title>EvidentialGene: Evidence-directed Construction of Genes on Genomes.</title>
        <authorList>
            <person name="Gilbert D.G."/>
            <person name="Choi J.-H."/>
            <person name="Mockaitis K."/>
            <person name="Colbourne J."/>
            <person name="Pfrender M."/>
        </authorList>
    </citation>
    <scope>NUCLEOTIDE SEQUENCE [LARGE SCALE GENOMIC DNA]</scope>
    <source>
        <strain evidence="2 3">Xinb3</strain>
        <tissue evidence="2">Complete organism</tissue>
    </source>
</reference>
<accession>A0A162NXW2</accession>
<keyword evidence="3" id="KW-1185">Reference proteome</keyword>
<keyword evidence="1" id="KW-1133">Transmembrane helix</keyword>
<comment type="caution">
    <text evidence="2">The sequence shown here is derived from an EMBL/GenBank/DDBJ whole genome shotgun (WGS) entry which is preliminary data.</text>
</comment>
<evidence type="ECO:0000256" key="1">
    <source>
        <dbReference type="SAM" id="Phobius"/>
    </source>
</evidence>
<dbReference type="AlphaFoldDB" id="A0A162NXW2"/>
<gene>
    <name evidence="2" type="ORF">APZ42_014824</name>
</gene>